<accession>A0A8H6HG59</accession>
<sequence length="115" mass="12848">MQLTSILSIFSIILAFAATQTIAENIMDLGDDDIHARALNLEERDLMEDEFGTLYRVTDECALPFLSASRLAVATGEAAFASHPQAERASTRVVKGHRASHVPVKWYNQLRRSMR</sequence>
<keyword evidence="1" id="KW-0732">Signal</keyword>
<feature type="chain" id="PRO_5034003226" evidence="1">
    <location>
        <begin position="24"/>
        <end position="115"/>
    </location>
</feature>
<dbReference type="Proteomes" id="UP000521943">
    <property type="component" value="Unassembled WGS sequence"/>
</dbReference>
<proteinExistence type="predicted"/>
<evidence type="ECO:0000313" key="3">
    <source>
        <dbReference type="Proteomes" id="UP000521943"/>
    </source>
</evidence>
<comment type="caution">
    <text evidence="2">The sequence shown here is derived from an EMBL/GenBank/DDBJ whole genome shotgun (WGS) entry which is preliminary data.</text>
</comment>
<evidence type="ECO:0000256" key="1">
    <source>
        <dbReference type="SAM" id="SignalP"/>
    </source>
</evidence>
<protein>
    <submittedName>
        <fullName evidence="2">Uncharacterized protein</fullName>
    </submittedName>
</protein>
<dbReference type="AlphaFoldDB" id="A0A8H6HG59"/>
<dbReference type="EMBL" id="JACGCI010000092">
    <property type="protein sequence ID" value="KAF6746439.1"/>
    <property type="molecule type" value="Genomic_DNA"/>
</dbReference>
<feature type="signal peptide" evidence="1">
    <location>
        <begin position="1"/>
        <end position="23"/>
    </location>
</feature>
<reference evidence="2 3" key="1">
    <citation type="submission" date="2020-07" db="EMBL/GenBank/DDBJ databases">
        <title>Comparative genomics of pyrophilous fungi reveals a link between fire events and developmental genes.</title>
        <authorList>
            <consortium name="DOE Joint Genome Institute"/>
            <person name="Steindorff A.S."/>
            <person name="Carver A."/>
            <person name="Calhoun S."/>
            <person name="Stillman K."/>
            <person name="Liu H."/>
            <person name="Lipzen A."/>
            <person name="Pangilinan J."/>
            <person name="Labutti K."/>
            <person name="Bruns T.D."/>
            <person name="Grigoriev I.V."/>
        </authorList>
    </citation>
    <scope>NUCLEOTIDE SEQUENCE [LARGE SCALE GENOMIC DNA]</scope>
    <source>
        <strain evidence="2 3">CBS 144469</strain>
    </source>
</reference>
<evidence type="ECO:0000313" key="2">
    <source>
        <dbReference type="EMBL" id="KAF6746439.1"/>
    </source>
</evidence>
<gene>
    <name evidence="2" type="ORF">DFP72DRAFT_855327</name>
</gene>
<keyword evidence="3" id="KW-1185">Reference proteome</keyword>
<name>A0A8H6HG59_9AGAR</name>
<organism evidence="2 3">
    <name type="scientific">Ephemerocybe angulata</name>
    <dbReference type="NCBI Taxonomy" id="980116"/>
    <lineage>
        <taxon>Eukaryota</taxon>
        <taxon>Fungi</taxon>
        <taxon>Dikarya</taxon>
        <taxon>Basidiomycota</taxon>
        <taxon>Agaricomycotina</taxon>
        <taxon>Agaricomycetes</taxon>
        <taxon>Agaricomycetidae</taxon>
        <taxon>Agaricales</taxon>
        <taxon>Agaricineae</taxon>
        <taxon>Psathyrellaceae</taxon>
        <taxon>Ephemerocybe</taxon>
    </lineage>
</organism>